<reference evidence="2 3" key="1">
    <citation type="submission" date="2012-03" db="EMBL/GenBank/DDBJ databases">
        <title>The Genome Sequence of Bartonella taylorii 8TBB.</title>
        <authorList>
            <consortium name="The Broad Institute Genome Sequencing Platform"/>
            <consortium name="The Broad Institute Genome Sequencing Center for Infectious Disease"/>
            <person name="Feldgarden M."/>
            <person name="Kirby J."/>
            <person name="Kosoy M."/>
            <person name="Birtles R."/>
            <person name="Probert W.S."/>
            <person name="Chiaraviglio L."/>
            <person name="Young S.K."/>
            <person name="Zeng Q."/>
            <person name="Gargeya S."/>
            <person name="Fitzgerald M."/>
            <person name="Haas B."/>
            <person name="Abouelleil A."/>
            <person name="Alvarado L."/>
            <person name="Arachchi H.M."/>
            <person name="Berlin A."/>
            <person name="Chapman S.B."/>
            <person name="Gearin G."/>
            <person name="Goldberg J."/>
            <person name="Griggs A."/>
            <person name="Gujja S."/>
            <person name="Hansen M."/>
            <person name="Heiman D."/>
            <person name="Howarth C."/>
            <person name="Larimer J."/>
            <person name="Lui A."/>
            <person name="MacDonald P.J.P."/>
            <person name="McCowen C."/>
            <person name="Montmayeur A."/>
            <person name="Murphy C."/>
            <person name="Neiman D."/>
            <person name="Pearson M."/>
            <person name="Priest M."/>
            <person name="Roberts A."/>
            <person name="Saif S."/>
            <person name="Shea T."/>
            <person name="Sisk P."/>
            <person name="Stolte C."/>
            <person name="Sykes S."/>
            <person name="Wortman J."/>
            <person name="Nusbaum C."/>
            <person name="Birren B."/>
        </authorList>
    </citation>
    <scope>NUCLEOTIDE SEQUENCE [LARGE SCALE GENOMIC DNA]</scope>
    <source>
        <strain evidence="2 3">8TBB</strain>
    </source>
</reference>
<keyword evidence="1" id="KW-1133">Transmembrane helix</keyword>
<keyword evidence="3" id="KW-1185">Reference proteome</keyword>
<feature type="transmembrane region" description="Helical" evidence="1">
    <location>
        <begin position="20"/>
        <end position="35"/>
    </location>
</feature>
<comment type="caution">
    <text evidence="2">The sequence shown here is derived from an EMBL/GenBank/DDBJ whole genome shotgun (WGS) entry which is preliminary data.</text>
</comment>
<keyword evidence="1" id="KW-0812">Transmembrane</keyword>
<name>A0A9P2RZ73_BARTA</name>
<sequence length="36" mass="4211">MFFYVDIMILASNNINTDHYNLFIAVISFFGVLFGY</sequence>
<gene>
    <name evidence="2" type="ORF">ME9_01084</name>
</gene>
<dbReference type="EMBL" id="AIMD01000035">
    <property type="protein sequence ID" value="EJF94163.1"/>
    <property type="molecule type" value="Genomic_DNA"/>
</dbReference>
<keyword evidence="1" id="KW-0472">Membrane</keyword>
<evidence type="ECO:0000313" key="3">
    <source>
        <dbReference type="Proteomes" id="UP000002648"/>
    </source>
</evidence>
<evidence type="ECO:0000313" key="2">
    <source>
        <dbReference type="EMBL" id="EJF94163.1"/>
    </source>
</evidence>
<proteinExistence type="predicted"/>
<protein>
    <submittedName>
        <fullName evidence="2">Uncharacterized protein</fullName>
    </submittedName>
</protein>
<organism evidence="2 3">
    <name type="scientific">Bartonella taylorii 8TBB</name>
    <dbReference type="NCBI Taxonomy" id="1094560"/>
    <lineage>
        <taxon>Bacteria</taxon>
        <taxon>Pseudomonadati</taxon>
        <taxon>Pseudomonadota</taxon>
        <taxon>Alphaproteobacteria</taxon>
        <taxon>Hyphomicrobiales</taxon>
        <taxon>Bartonellaceae</taxon>
        <taxon>Bartonella</taxon>
    </lineage>
</organism>
<evidence type="ECO:0000256" key="1">
    <source>
        <dbReference type="SAM" id="Phobius"/>
    </source>
</evidence>
<dbReference type="Proteomes" id="UP000002648">
    <property type="component" value="Unassembled WGS sequence"/>
</dbReference>
<accession>A0A9P2RZ73</accession>
<dbReference type="AlphaFoldDB" id="A0A9P2RZ73"/>